<accession>A0AAD9LR40</accession>
<dbReference type="AlphaFoldDB" id="A0AAD9LR40"/>
<dbReference type="GO" id="GO:0003755">
    <property type="term" value="F:peptidyl-prolyl cis-trans isomerase activity"/>
    <property type="evidence" value="ECO:0007669"/>
    <property type="project" value="UniProtKB-KW"/>
</dbReference>
<dbReference type="GO" id="GO:0006457">
    <property type="term" value="P:protein folding"/>
    <property type="evidence" value="ECO:0007669"/>
    <property type="project" value="InterPro"/>
</dbReference>
<dbReference type="Pfam" id="PF00160">
    <property type="entry name" value="Pro_isomerase"/>
    <property type="match status" value="1"/>
</dbReference>
<dbReference type="PANTHER" id="PTHR11071">
    <property type="entry name" value="PEPTIDYL-PROLYL CIS-TRANS ISOMERASE"/>
    <property type="match status" value="1"/>
</dbReference>
<organism evidence="5 6">
    <name type="scientific">Phytophthora citrophthora</name>
    <dbReference type="NCBI Taxonomy" id="4793"/>
    <lineage>
        <taxon>Eukaryota</taxon>
        <taxon>Sar</taxon>
        <taxon>Stramenopiles</taxon>
        <taxon>Oomycota</taxon>
        <taxon>Peronosporomycetes</taxon>
        <taxon>Peronosporales</taxon>
        <taxon>Peronosporaceae</taxon>
        <taxon>Phytophthora</taxon>
    </lineage>
</organism>
<evidence type="ECO:0000313" key="6">
    <source>
        <dbReference type="Proteomes" id="UP001259832"/>
    </source>
</evidence>
<evidence type="ECO:0000256" key="3">
    <source>
        <dbReference type="ARBA" id="ARBA00023235"/>
    </source>
</evidence>
<keyword evidence="2" id="KW-0697">Rotamase</keyword>
<dbReference type="EC" id="5.2.1.8" evidence="1"/>
<dbReference type="Gene3D" id="2.40.100.10">
    <property type="entry name" value="Cyclophilin-like"/>
    <property type="match status" value="1"/>
</dbReference>
<reference evidence="5" key="1">
    <citation type="submission" date="2023-08" db="EMBL/GenBank/DDBJ databases">
        <title>Reference Genome Resource for the Citrus Pathogen Phytophthora citrophthora.</title>
        <authorList>
            <person name="Moller H."/>
            <person name="Coetzee B."/>
            <person name="Rose L.J."/>
            <person name="Van Niekerk J.M."/>
        </authorList>
    </citation>
    <scope>NUCLEOTIDE SEQUENCE</scope>
    <source>
        <strain evidence="5">STE-U-9442</strain>
    </source>
</reference>
<dbReference type="InterPro" id="IPR020892">
    <property type="entry name" value="Cyclophilin-type_PPIase_CS"/>
</dbReference>
<dbReference type="GO" id="GO:0005737">
    <property type="term" value="C:cytoplasm"/>
    <property type="evidence" value="ECO:0007669"/>
    <property type="project" value="TreeGrafter"/>
</dbReference>
<feature type="domain" description="PPIase cyclophilin-type" evidence="4">
    <location>
        <begin position="31"/>
        <end position="284"/>
    </location>
</feature>
<dbReference type="PROSITE" id="PS00170">
    <property type="entry name" value="CSA_PPIASE_1"/>
    <property type="match status" value="1"/>
</dbReference>
<evidence type="ECO:0000256" key="1">
    <source>
        <dbReference type="ARBA" id="ARBA00013194"/>
    </source>
</evidence>
<protein>
    <recommendedName>
        <fullName evidence="1">peptidylprolyl isomerase</fullName>
        <ecNumber evidence="1">5.2.1.8</ecNumber>
    </recommendedName>
</protein>
<dbReference type="InterPro" id="IPR002130">
    <property type="entry name" value="Cyclophilin-type_PPIase_dom"/>
</dbReference>
<dbReference type="PANTHER" id="PTHR11071:SF561">
    <property type="entry name" value="PEPTIDYL-PROLYL CIS-TRANS ISOMERASE D-RELATED"/>
    <property type="match status" value="1"/>
</dbReference>
<dbReference type="InterPro" id="IPR029000">
    <property type="entry name" value="Cyclophilin-like_dom_sf"/>
</dbReference>
<dbReference type="SUPFAM" id="SSF50891">
    <property type="entry name" value="Cyclophilin-like"/>
    <property type="match status" value="1"/>
</dbReference>
<dbReference type="GO" id="GO:0016018">
    <property type="term" value="F:cyclosporin A binding"/>
    <property type="evidence" value="ECO:0007669"/>
    <property type="project" value="TreeGrafter"/>
</dbReference>
<comment type="caution">
    <text evidence="5">The sequence shown here is derived from an EMBL/GenBank/DDBJ whole genome shotgun (WGS) entry which is preliminary data.</text>
</comment>
<evidence type="ECO:0000313" key="5">
    <source>
        <dbReference type="EMBL" id="KAK1945411.1"/>
    </source>
</evidence>
<proteinExistence type="predicted"/>
<dbReference type="EMBL" id="JASMQC010000004">
    <property type="protein sequence ID" value="KAK1945411.1"/>
    <property type="molecule type" value="Genomic_DNA"/>
</dbReference>
<keyword evidence="3 5" id="KW-0413">Isomerase</keyword>
<dbReference type="PROSITE" id="PS50072">
    <property type="entry name" value="CSA_PPIASE_2"/>
    <property type="match status" value="1"/>
</dbReference>
<keyword evidence="6" id="KW-1185">Reference proteome</keyword>
<name>A0AAD9LR40_9STRA</name>
<evidence type="ECO:0000259" key="4">
    <source>
        <dbReference type="PROSITE" id="PS50072"/>
    </source>
</evidence>
<evidence type="ECO:0000256" key="2">
    <source>
        <dbReference type="ARBA" id="ARBA00023110"/>
    </source>
</evidence>
<dbReference type="Proteomes" id="UP001259832">
    <property type="component" value="Unassembled WGS sequence"/>
</dbReference>
<sequence>MRCTSVMAMNAPIKTKEEFQLGTDHGPPLVYLDLSVGDQPPRRLHIESMVNIVSKRAFKLHSTCCCLPSALPRGTPGHDRQLPVALHRLSLYFENVTPRLCIDNTCGLTFAGELRGKGKVKMLWYKNTRFHRVIPGFMMQGGDISHGNGAGGVAALGTVLEDEVRLTSWRYVMRYLSSSVHCCICYRLRCVTTETELPLQGSSSGWFPTRVMQHQVGAVAVAHQNSTNRSQFFICLGTPSWLDGKHVVLGQVLYDDLPHLAVFEAEGSASGRPLSPIVVTDAGQASGAGFTPTIAMQREQTTTE</sequence>
<gene>
    <name evidence="5" type="ORF">P3T76_002459</name>
</gene>